<evidence type="ECO:0008006" key="5">
    <source>
        <dbReference type="Google" id="ProtNLM"/>
    </source>
</evidence>
<comment type="caution">
    <text evidence="3">The sequence shown here is derived from an EMBL/GenBank/DDBJ whole genome shotgun (WGS) entry which is preliminary data.</text>
</comment>
<sequence>MKTKLPIALLLTVGLASACSELNPHPMDYESSGTTRNIQSRS</sequence>
<gene>
    <name evidence="3" type="ORF">EDE11_104125</name>
</gene>
<feature type="compositionally biased region" description="Polar residues" evidence="1">
    <location>
        <begin position="31"/>
        <end position="42"/>
    </location>
</feature>
<protein>
    <recommendedName>
        <fullName evidence="5">Lipoprotein</fullName>
    </recommendedName>
</protein>
<feature type="region of interest" description="Disordered" evidence="1">
    <location>
        <begin position="23"/>
        <end position="42"/>
    </location>
</feature>
<evidence type="ECO:0000313" key="3">
    <source>
        <dbReference type="EMBL" id="TCV86181.1"/>
    </source>
</evidence>
<proteinExistence type="predicted"/>
<dbReference type="PROSITE" id="PS51257">
    <property type="entry name" value="PROKAR_LIPOPROTEIN"/>
    <property type="match status" value="1"/>
</dbReference>
<keyword evidence="2" id="KW-0732">Signal</keyword>
<organism evidence="3 4">
    <name type="scientific">Methylomonas methanica</name>
    <dbReference type="NCBI Taxonomy" id="421"/>
    <lineage>
        <taxon>Bacteria</taxon>
        <taxon>Pseudomonadati</taxon>
        <taxon>Pseudomonadota</taxon>
        <taxon>Gammaproteobacteria</taxon>
        <taxon>Methylococcales</taxon>
        <taxon>Methylococcaceae</taxon>
        <taxon>Methylomonas</taxon>
    </lineage>
</organism>
<dbReference type="EMBL" id="SMCN01000004">
    <property type="protein sequence ID" value="TCV86181.1"/>
    <property type="molecule type" value="Genomic_DNA"/>
</dbReference>
<reference evidence="3 4" key="1">
    <citation type="submission" date="2019-03" db="EMBL/GenBank/DDBJ databases">
        <title>Systems level insights into methane cycling in arid and semi-arid ecosystems.</title>
        <authorList>
            <person name="Kalyuzhnaya M."/>
        </authorList>
    </citation>
    <scope>NUCLEOTIDE SEQUENCE [LARGE SCALE GENOMIC DNA]</scope>
    <source>
        <strain evidence="3 4">S-1</strain>
    </source>
</reference>
<accession>A0ABY2CPZ4</accession>
<feature type="chain" id="PRO_5045935252" description="Lipoprotein" evidence="2">
    <location>
        <begin position="19"/>
        <end position="42"/>
    </location>
</feature>
<dbReference type="Proteomes" id="UP000295649">
    <property type="component" value="Unassembled WGS sequence"/>
</dbReference>
<evidence type="ECO:0000313" key="4">
    <source>
        <dbReference type="Proteomes" id="UP000295649"/>
    </source>
</evidence>
<feature type="signal peptide" evidence="2">
    <location>
        <begin position="1"/>
        <end position="18"/>
    </location>
</feature>
<evidence type="ECO:0000256" key="2">
    <source>
        <dbReference type="SAM" id="SignalP"/>
    </source>
</evidence>
<name>A0ABY2CPZ4_METMH</name>
<dbReference type="RefSeq" id="WP_257721746.1">
    <property type="nucleotide sequence ID" value="NZ_LUUF01000056.1"/>
</dbReference>
<keyword evidence="4" id="KW-1185">Reference proteome</keyword>
<evidence type="ECO:0000256" key="1">
    <source>
        <dbReference type="SAM" id="MobiDB-lite"/>
    </source>
</evidence>